<evidence type="ECO:0000313" key="3">
    <source>
        <dbReference type="EMBL" id="KAA9340651.1"/>
    </source>
</evidence>
<dbReference type="PROSITE" id="PS00893">
    <property type="entry name" value="NUDIX_BOX"/>
    <property type="match status" value="1"/>
</dbReference>
<dbReference type="Proteomes" id="UP000326570">
    <property type="component" value="Unassembled WGS sequence"/>
</dbReference>
<evidence type="ECO:0000313" key="4">
    <source>
        <dbReference type="Proteomes" id="UP000326570"/>
    </source>
</evidence>
<dbReference type="InterPro" id="IPR015797">
    <property type="entry name" value="NUDIX_hydrolase-like_dom_sf"/>
</dbReference>
<comment type="caution">
    <text evidence="3">The sequence shown here is derived from an EMBL/GenBank/DDBJ whole genome shotgun (WGS) entry which is preliminary data.</text>
</comment>
<sequence>MLSHKKTAPLKKLLNKGKNFRLKPGRRHEAGTVEKFYLAAMKEYLEIFDEHNQPTNQQLLRREVHASGHWHRTAQVYVFNYRNELLCNLRSPAKDLFPMLWDVSIGGHLAPGESYKACALRELGEELGLKPEPENLEFITTTKIDGQDKVAQLLDREHAGIFLYRTNLELADFNFQKEEIVKLQYLPLNKVKASLRAAAPEIQFIPLQQHYLSNLALIEQHL</sequence>
<dbReference type="Gene3D" id="3.90.79.10">
    <property type="entry name" value="Nucleoside Triphosphate Pyrophosphohydrolase"/>
    <property type="match status" value="1"/>
</dbReference>
<evidence type="ECO:0000256" key="1">
    <source>
        <dbReference type="ARBA" id="ARBA00022801"/>
    </source>
</evidence>
<protein>
    <submittedName>
        <fullName evidence="3">NUDIX domain-containing protein</fullName>
    </submittedName>
</protein>
<dbReference type="InterPro" id="IPR000086">
    <property type="entry name" value="NUDIX_hydrolase_dom"/>
</dbReference>
<name>A0A5N1J7F6_9BACT</name>
<keyword evidence="4" id="KW-1185">Reference proteome</keyword>
<accession>A0A5N1J7F6</accession>
<dbReference type="Pfam" id="PF00293">
    <property type="entry name" value="NUDIX"/>
    <property type="match status" value="1"/>
</dbReference>
<dbReference type="SUPFAM" id="SSF55811">
    <property type="entry name" value="Nudix"/>
    <property type="match status" value="1"/>
</dbReference>
<dbReference type="GO" id="GO:0016787">
    <property type="term" value="F:hydrolase activity"/>
    <property type="evidence" value="ECO:0007669"/>
    <property type="project" value="UniProtKB-KW"/>
</dbReference>
<dbReference type="EMBL" id="VTWT01000002">
    <property type="protein sequence ID" value="KAA9340651.1"/>
    <property type="molecule type" value="Genomic_DNA"/>
</dbReference>
<dbReference type="InterPro" id="IPR020084">
    <property type="entry name" value="NUDIX_hydrolase_CS"/>
</dbReference>
<reference evidence="3 4" key="1">
    <citation type="submission" date="2019-09" db="EMBL/GenBank/DDBJ databases">
        <title>Genome sequence of Adhaeribacter sp. M2.</title>
        <authorList>
            <person name="Srinivasan S."/>
        </authorList>
    </citation>
    <scope>NUCLEOTIDE SEQUENCE [LARGE SCALE GENOMIC DNA]</scope>
    <source>
        <strain evidence="3 4">M2</strain>
    </source>
</reference>
<dbReference type="CDD" id="cd04692">
    <property type="entry name" value="NUDIX_Hydrolase"/>
    <property type="match status" value="1"/>
</dbReference>
<dbReference type="PANTHER" id="PTHR10885">
    <property type="entry name" value="ISOPENTENYL-DIPHOSPHATE DELTA-ISOMERASE"/>
    <property type="match status" value="1"/>
</dbReference>
<dbReference type="AlphaFoldDB" id="A0A5N1J7F6"/>
<proteinExistence type="predicted"/>
<evidence type="ECO:0000259" key="2">
    <source>
        <dbReference type="PROSITE" id="PS51462"/>
    </source>
</evidence>
<dbReference type="PROSITE" id="PS51462">
    <property type="entry name" value="NUDIX"/>
    <property type="match status" value="1"/>
</dbReference>
<keyword evidence="1" id="KW-0378">Hydrolase</keyword>
<dbReference type="PANTHER" id="PTHR10885:SF0">
    <property type="entry name" value="ISOPENTENYL-DIPHOSPHATE DELTA-ISOMERASE"/>
    <property type="match status" value="1"/>
</dbReference>
<organism evidence="3 4">
    <name type="scientific">Adhaeribacter soli</name>
    <dbReference type="NCBI Taxonomy" id="2607655"/>
    <lineage>
        <taxon>Bacteria</taxon>
        <taxon>Pseudomonadati</taxon>
        <taxon>Bacteroidota</taxon>
        <taxon>Cytophagia</taxon>
        <taxon>Cytophagales</taxon>
        <taxon>Hymenobacteraceae</taxon>
        <taxon>Adhaeribacter</taxon>
    </lineage>
</organism>
<feature type="domain" description="Nudix hydrolase" evidence="2">
    <location>
        <begin position="69"/>
        <end position="210"/>
    </location>
</feature>
<gene>
    <name evidence="3" type="ORF">F0P94_04275</name>
</gene>